<evidence type="ECO:0000313" key="11">
    <source>
        <dbReference type="Proteomes" id="UP000594454"/>
    </source>
</evidence>
<dbReference type="AlphaFoldDB" id="A0A7R8UL20"/>
<dbReference type="PANTHER" id="PTHR21648:SF0">
    <property type="entry name" value="RADIAL SPOKE HEAD PROTEIN 3 HOMOLOG"/>
    <property type="match status" value="1"/>
</dbReference>
<dbReference type="InParanoid" id="A0A7R8UL20"/>
<feature type="region of interest" description="Disordered" evidence="9">
    <location>
        <begin position="325"/>
        <end position="375"/>
    </location>
</feature>
<evidence type="ECO:0000256" key="5">
    <source>
        <dbReference type="ARBA" id="ARBA00022846"/>
    </source>
</evidence>
<comment type="similarity">
    <text evidence="2">Belongs to the flagellar radial spoke RSP3 family.</text>
</comment>
<evidence type="ECO:0000256" key="9">
    <source>
        <dbReference type="SAM" id="MobiDB-lite"/>
    </source>
</evidence>
<accession>A0A7R8UL20</accession>
<evidence type="ECO:0000256" key="7">
    <source>
        <dbReference type="ARBA" id="ARBA00023212"/>
    </source>
</evidence>
<feature type="compositionally biased region" description="Polar residues" evidence="9">
    <location>
        <begin position="353"/>
        <end position="362"/>
    </location>
</feature>
<gene>
    <name evidence="10" type="ORF">HERILL_LOCUS5499</name>
</gene>
<evidence type="ECO:0000256" key="6">
    <source>
        <dbReference type="ARBA" id="ARBA00023069"/>
    </source>
</evidence>
<organism evidence="10 11">
    <name type="scientific">Hermetia illucens</name>
    <name type="common">Black soldier fly</name>
    <dbReference type="NCBI Taxonomy" id="343691"/>
    <lineage>
        <taxon>Eukaryota</taxon>
        <taxon>Metazoa</taxon>
        <taxon>Ecdysozoa</taxon>
        <taxon>Arthropoda</taxon>
        <taxon>Hexapoda</taxon>
        <taxon>Insecta</taxon>
        <taxon>Pterygota</taxon>
        <taxon>Neoptera</taxon>
        <taxon>Endopterygota</taxon>
        <taxon>Diptera</taxon>
        <taxon>Brachycera</taxon>
        <taxon>Stratiomyomorpha</taxon>
        <taxon>Stratiomyidae</taxon>
        <taxon>Hermetiinae</taxon>
        <taxon>Hermetia</taxon>
    </lineage>
</organism>
<keyword evidence="3" id="KW-0963">Cytoplasm</keyword>
<feature type="compositionally biased region" description="Basic and acidic residues" evidence="9">
    <location>
        <begin position="363"/>
        <end position="375"/>
    </location>
</feature>
<dbReference type="Pfam" id="PF06098">
    <property type="entry name" value="Radial_spoke_3"/>
    <property type="match status" value="1"/>
</dbReference>
<name>A0A7R8UL20_HERIL</name>
<dbReference type="EMBL" id="LR899010">
    <property type="protein sequence ID" value="CAD7082464.1"/>
    <property type="molecule type" value="Genomic_DNA"/>
</dbReference>
<proteinExistence type="inferred from homology"/>
<evidence type="ECO:0000256" key="2">
    <source>
        <dbReference type="ARBA" id="ARBA00006737"/>
    </source>
</evidence>
<keyword evidence="7" id="KW-0206">Cytoskeleton</keyword>
<keyword evidence="8" id="KW-0966">Cell projection</keyword>
<evidence type="ECO:0000313" key="10">
    <source>
        <dbReference type="EMBL" id="CAD7082464.1"/>
    </source>
</evidence>
<comment type="subcellular location">
    <subcellularLocation>
        <location evidence="1">Cytoplasm</location>
        <location evidence="1">Cytoskeleton</location>
        <location evidence="1">Flagellum axoneme</location>
    </subcellularLocation>
</comment>
<evidence type="ECO:0000256" key="3">
    <source>
        <dbReference type="ARBA" id="ARBA00022490"/>
    </source>
</evidence>
<keyword evidence="6" id="KW-0969">Cilium</keyword>
<reference evidence="10 11" key="1">
    <citation type="submission" date="2020-11" db="EMBL/GenBank/DDBJ databases">
        <authorList>
            <person name="Wallbank WR R."/>
            <person name="Pardo Diaz C."/>
            <person name="Kozak K."/>
            <person name="Martin S."/>
            <person name="Jiggins C."/>
            <person name="Moest M."/>
            <person name="Warren A I."/>
            <person name="Generalovic N T."/>
            <person name="Byers J.R.P. K."/>
            <person name="Montejo-Kovacevich G."/>
            <person name="Yen C E."/>
        </authorList>
    </citation>
    <scope>NUCLEOTIDE SEQUENCE [LARGE SCALE GENOMIC DNA]</scope>
</reference>
<evidence type="ECO:0000256" key="8">
    <source>
        <dbReference type="ARBA" id="ARBA00023273"/>
    </source>
</evidence>
<keyword evidence="5" id="KW-0282">Flagellum</keyword>
<feature type="compositionally biased region" description="Polar residues" evidence="9">
    <location>
        <begin position="325"/>
        <end position="336"/>
    </location>
</feature>
<evidence type="ECO:0000256" key="1">
    <source>
        <dbReference type="ARBA" id="ARBA00004611"/>
    </source>
</evidence>
<evidence type="ECO:0008006" key="12">
    <source>
        <dbReference type="Google" id="ProtNLM"/>
    </source>
</evidence>
<dbReference type="OrthoDB" id="313308at2759"/>
<keyword evidence="11" id="KW-1185">Reference proteome</keyword>
<sequence length="375" mass="42411">MFVFAIITPPHPPTSLSLQHQNQHFAIKHSQPWNPYFAYAGLLSGKGEGDCFKEAEARRRNVLRKKVVRNQRGVIGTPPPVCGRKHEDVQTDKYLEELFEKPPEIEIGCQTDLFLYRPPSPPFVPSKVGVDVETQIYDGDLFDFDVEVQPILESLVGHTIEQGLVEILHEEELAYIQYKKEELLALRETDLAEVRRLQAEEARFTAERHRRIRQDSIAKNLDAEMQDKVTAARLLQGHIANLVPAVLKQLEPLNEAENREELERKLCPWLTQQVAEEVGHMIDSREILTAIVKEILLQRAEMYDPDFTLASSEGMLVCVEENDTASAGSPTLSELSQVDEDPIANDYEASAAPTPQINVTSEASDKLDLEQEPEK</sequence>
<dbReference type="InterPro" id="IPR009290">
    <property type="entry name" value="Radial_spoke_3"/>
</dbReference>
<protein>
    <recommendedName>
        <fullName evidence="12">Radial spoke protein 3</fullName>
    </recommendedName>
</protein>
<evidence type="ECO:0000256" key="4">
    <source>
        <dbReference type="ARBA" id="ARBA00022553"/>
    </source>
</evidence>
<keyword evidence="4" id="KW-0597">Phosphoprotein</keyword>
<dbReference type="PANTHER" id="PTHR21648">
    <property type="entry name" value="FLAGELLAR RADIAL SPOKE PROTEIN 3"/>
    <property type="match status" value="1"/>
</dbReference>
<dbReference type="Proteomes" id="UP000594454">
    <property type="component" value="Chromosome 2"/>
</dbReference>
<dbReference type="GO" id="GO:0005929">
    <property type="term" value="C:cilium"/>
    <property type="evidence" value="ECO:0007669"/>
    <property type="project" value="TreeGrafter"/>
</dbReference>